<evidence type="ECO:0000256" key="5">
    <source>
        <dbReference type="SAM" id="Phobius"/>
    </source>
</evidence>
<evidence type="ECO:0000256" key="2">
    <source>
        <dbReference type="ARBA" id="ARBA00022692"/>
    </source>
</evidence>
<gene>
    <name evidence="7" type="ORF">ElyMa_006954900</name>
</gene>
<feature type="transmembrane region" description="Helical" evidence="5">
    <location>
        <begin position="76"/>
        <end position="99"/>
    </location>
</feature>
<accession>A0AAV4JM19</accession>
<dbReference type="GO" id="GO:0004930">
    <property type="term" value="F:G protein-coupled receptor activity"/>
    <property type="evidence" value="ECO:0007669"/>
    <property type="project" value="InterPro"/>
</dbReference>
<keyword evidence="3 5" id="KW-1133">Transmembrane helix</keyword>
<protein>
    <submittedName>
        <fullName evidence="7">Thyrotropin-releasing hormone receptor</fullName>
    </submittedName>
</protein>
<feature type="domain" description="G-protein coupled receptors family 1 profile" evidence="6">
    <location>
        <begin position="58"/>
        <end position="308"/>
    </location>
</feature>
<keyword evidence="7" id="KW-0675">Receptor</keyword>
<keyword evidence="8" id="KW-1185">Reference proteome</keyword>
<dbReference type="EMBL" id="BMAT01013903">
    <property type="protein sequence ID" value="GFS22582.1"/>
    <property type="molecule type" value="Genomic_DNA"/>
</dbReference>
<name>A0AAV4JM19_9GAST</name>
<dbReference type="PANTHER" id="PTHR46641:SF18">
    <property type="entry name" value="G-PROTEIN COUPLED RECEPTORS FAMILY 1 PROFILE DOMAIN-CONTAINING PROTEIN"/>
    <property type="match status" value="1"/>
</dbReference>
<dbReference type="PANTHER" id="PTHR46641">
    <property type="entry name" value="FMRFAMIDE RECEPTOR-RELATED"/>
    <property type="match status" value="1"/>
</dbReference>
<dbReference type="GO" id="GO:0016020">
    <property type="term" value="C:membrane"/>
    <property type="evidence" value="ECO:0007669"/>
    <property type="project" value="UniProtKB-SubCell"/>
</dbReference>
<dbReference type="InterPro" id="IPR000276">
    <property type="entry name" value="GPCR_Rhodpsn"/>
</dbReference>
<comment type="caution">
    <text evidence="7">The sequence shown here is derived from an EMBL/GenBank/DDBJ whole genome shotgun (WGS) entry which is preliminary data.</text>
</comment>
<comment type="subcellular location">
    <subcellularLocation>
        <location evidence="1">Membrane</location>
    </subcellularLocation>
</comment>
<evidence type="ECO:0000259" key="6">
    <source>
        <dbReference type="PROSITE" id="PS50262"/>
    </source>
</evidence>
<dbReference type="PROSITE" id="PS50262">
    <property type="entry name" value="G_PROTEIN_RECEP_F1_2"/>
    <property type="match status" value="1"/>
</dbReference>
<dbReference type="InterPro" id="IPR052954">
    <property type="entry name" value="GPCR-Ligand_Int"/>
</dbReference>
<evidence type="ECO:0000256" key="4">
    <source>
        <dbReference type="ARBA" id="ARBA00023136"/>
    </source>
</evidence>
<reference evidence="7 8" key="1">
    <citation type="journal article" date="2021" name="Elife">
        <title>Chloroplast acquisition without the gene transfer in kleptoplastic sea slugs, Plakobranchus ocellatus.</title>
        <authorList>
            <person name="Maeda T."/>
            <person name="Takahashi S."/>
            <person name="Yoshida T."/>
            <person name="Shimamura S."/>
            <person name="Takaki Y."/>
            <person name="Nagai Y."/>
            <person name="Toyoda A."/>
            <person name="Suzuki Y."/>
            <person name="Arimoto A."/>
            <person name="Ishii H."/>
            <person name="Satoh N."/>
            <person name="Nishiyama T."/>
            <person name="Hasebe M."/>
            <person name="Maruyama T."/>
            <person name="Minagawa J."/>
            <person name="Obokata J."/>
            <person name="Shigenobu S."/>
        </authorList>
    </citation>
    <scope>NUCLEOTIDE SEQUENCE [LARGE SCALE GENOMIC DNA]</scope>
</reference>
<dbReference type="Proteomes" id="UP000762676">
    <property type="component" value="Unassembled WGS sequence"/>
</dbReference>
<dbReference type="Gene3D" id="1.20.1070.10">
    <property type="entry name" value="Rhodopsin 7-helix transmembrane proteins"/>
    <property type="match status" value="1"/>
</dbReference>
<evidence type="ECO:0000313" key="8">
    <source>
        <dbReference type="Proteomes" id="UP000762676"/>
    </source>
</evidence>
<feature type="transmembrane region" description="Helical" evidence="5">
    <location>
        <begin position="45"/>
        <end position="64"/>
    </location>
</feature>
<evidence type="ECO:0000256" key="3">
    <source>
        <dbReference type="ARBA" id="ARBA00022989"/>
    </source>
</evidence>
<feature type="transmembrane region" description="Helical" evidence="5">
    <location>
        <begin position="285"/>
        <end position="309"/>
    </location>
</feature>
<dbReference type="PRINTS" id="PR00237">
    <property type="entry name" value="GPCRRHODOPSN"/>
</dbReference>
<keyword evidence="4 5" id="KW-0472">Membrane</keyword>
<proteinExistence type="predicted"/>
<evidence type="ECO:0000313" key="7">
    <source>
        <dbReference type="EMBL" id="GFS22582.1"/>
    </source>
</evidence>
<organism evidence="7 8">
    <name type="scientific">Elysia marginata</name>
    <dbReference type="NCBI Taxonomy" id="1093978"/>
    <lineage>
        <taxon>Eukaryota</taxon>
        <taxon>Metazoa</taxon>
        <taxon>Spiralia</taxon>
        <taxon>Lophotrochozoa</taxon>
        <taxon>Mollusca</taxon>
        <taxon>Gastropoda</taxon>
        <taxon>Heterobranchia</taxon>
        <taxon>Euthyneura</taxon>
        <taxon>Panpulmonata</taxon>
        <taxon>Sacoglossa</taxon>
        <taxon>Placobranchoidea</taxon>
        <taxon>Plakobranchidae</taxon>
        <taxon>Elysia</taxon>
    </lineage>
</organism>
<feature type="transmembrane region" description="Helical" evidence="5">
    <location>
        <begin position="189"/>
        <end position="213"/>
    </location>
</feature>
<sequence length="356" mass="41129">MEEDYANETDLQCGYLKSSTGCSLPNNVDLRHIEKICTATLLQGYVLFSVALILGLPGSGLVLLTLARMPLRPSILYIRLLAVSDFVSLVFAGISYYNMLDADYVMTDSDHYSKWFGRIFQVLSHWLLVLICIERYVSVRFPFQKASLFTIRRSYQTCFIALSIGSVHFILFCVGDIERILKGDLRYFIVLFYLSVYIFLPMTLIVVFTALTASELKRNRGRRNSMMAPEHRSLATKLEADITRMMFLTAIFFIIFTLPMFLFHLYDRIDTYWIHNEYCPLGAAILYHVFYVCASVSFLNHAANFYIYLFGSPGFRRRFALSFHRLCRENTSEESMSVSQIPIRFLRYARTSSLNG</sequence>
<feature type="transmembrane region" description="Helical" evidence="5">
    <location>
        <begin position="245"/>
        <end position="265"/>
    </location>
</feature>
<dbReference type="InterPro" id="IPR017452">
    <property type="entry name" value="GPCR_Rhodpsn_7TM"/>
</dbReference>
<dbReference type="AlphaFoldDB" id="A0AAV4JM19"/>
<feature type="transmembrane region" description="Helical" evidence="5">
    <location>
        <begin position="158"/>
        <end position="177"/>
    </location>
</feature>
<keyword evidence="2 5" id="KW-0812">Transmembrane</keyword>
<feature type="transmembrane region" description="Helical" evidence="5">
    <location>
        <begin position="119"/>
        <end position="137"/>
    </location>
</feature>
<dbReference type="SUPFAM" id="SSF81321">
    <property type="entry name" value="Family A G protein-coupled receptor-like"/>
    <property type="match status" value="1"/>
</dbReference>
<dbReference type="Pfam" id="PF00001">
    <property type="entry name" value="7tm_1"/>
    <property type="match status" value="1"/>
</dbReference>
<evidence type="ECO:0000256" key="1">
    <source>
        <dbReference type="ARBA" id="ARBA00004370"/>
    </source>
</evidence>